<evidence type="ECO:0000259" key="4">
    <source>
        <dbReference type="PROSITE" id="PS51118"/>
    </source>
</evidence>
<dbReference type="Proteomes" id="UP000268727">
    <property type="component" value="Unassembled WGS sequence"/>
</dbReference>
<dbReference type="InterPro" id="IPR036390">
    <property type="entry name" value="WH_DNA-bd_sf"/>
</dbReference>
<accession>A0A3N1H460</accession>
<reference evidence="5 6" key="1">
    <citation type="submission" date="2018-11" db="EMBL/GenBank/DDBJ databases">
        <title>Sequencing the genomes of 1000 actinobacteria strains.</title>
        <authorList>
            <person name="Klenk H.-P."/>
        </authorList>
    </citation>
    <scope>NUCLEOTIDE SEQUENCE [LARGE SCALE GENOMIC DNA]</scope>
    <source>
        <strain evidence="5 6">DSM 44231</strain>
    </source>
</reference>
<evidence type="ECO:0000256" key="2">
    <source>
        <dbReference type="ARBA" id="ARBA00023125"/>
    </source>
</evidence>
<dbReference type="GO" id="GO:0003677">
    <property type="term" value="F:DNA binding"/>
    <property type="evidence" value="ECO:0007669"/>
    <property type="project" value="UniProtKB-KW"/>
</dbReference>
<dbReference type="PROSITE" id="PS51118">
    <property type="entry name" value="HTH_HXLR"/>
    <property type="match status" value="1"/>
</dbReference>
<dbReference type="PANTHER" id="PTHR33204">
    <property type="entry name" value="TRANSCRIPTIONAL REGULATOR, MARR FAMILY"/>
    <property type="match status" value="1"/>
</dbReference>
<keyword evidence="6" id="KW-1185">Reference proteome</keyword>
<name>A0A3N1H460_9PSEU</name>
<evidence type="ECO:0000256" key="3">
    <source>
        <dbReference type="ARBA" id="ARBA00023163"/>
    </source>
</evidence>
<dbReference type="EMBL" id="RJKM01000001">
    <property type="protein sequence ID" value="ROP37297.1"/>
    <property type="molecule type" value="Genomic_DNA"/>
</dbReference>
<feature type="domain" description="HTH hxlR-type" evidence="4">
    <location>
        <begin position="9"/>
        <end position="120"/>
    </location>
</feature>
<keyword evidence="2" id="KW-0238">DNA-binding</keyword>
<evidence type="ECO:0000313" key="6">
    <source>
        <dbReference type="Proteomes" id="UP000268727"/>
    </source>
</evidence>
<evidence type="ECO:0000256" key="1">
    <source>
        <dbReference type="ARBA" id="ARBA00023015"/>
    </source>
</evidence>
<protein>
    <submittedName>
        <fullName evidence="5">HxlR family transcriptional regulator</fullName>
    </submittedName>
</protein>
<proteinExistence type="predicted"/>
<dbReference type="InterPro" id="IPR002577">
    <property type="entry name" value="HTH_HxlR"/>
</dbReference>
<sequence length="120" mass="13349">MRDEASSFAALHEVFRLLGGKWDAAIFSALAEGPLHWSEIRAKIHSYRKMSQNDAGSTLHDSILSRALQRMQRDGLVIRVEQAAVFPRSVTYALTPTAECLVEKLTPVAEWAMNQIRPGG</sequence>
<dbReference type="AlphaFoldDB" id="A0A3N1H460"/>
<gene>
    <name evidence="5" type="ORF">EDD40_2602</name>
</gene>
<organism evidence="5 6">
    <name type="scientific">Saccharothrix texasensis</name>
    <dbReference type="NCBI Taxonomy" id="103734"/>
    <lineage>
        <taxon>Bacteria</taxon>
        <taxon>Bacillati</taxon>
        <taxon>Actinomycetota</taxon>
        <taxon>Actinomycetes</taxon>
        <taxon>Pseudonocardiales</taxon>
        <taxon>Pseudonocardiaceae</taxon>
        <taxon>Saccharothrix</taxon>
    </lineage>
</organism>
<dbReference type="SUPFAM" id="SSF46785">
    <property type="entry name" value="Winged helix' DNA-binding domain"/>
    <property type="match status" value="1"/>
</dbReference>
<evidence type="ECO:0000313" key="5">
    <source>
        <dbReference type="EMBL" id="ROP37297.1"/>
    </source>
</evidence>
<dbReference type="Pfam" id="PF01638">
    <property type="entry name" value="HxlR"/>
    <property type="match status" value="1"/>
</dbReference>
<comment type="caution">
    <text evidence="5">The sequence shown here is derived from an EMBL/GenBank/DDBJ whole genome shotgun (WGS) entry which is preliminary data.</text>
</comment>
<keyword evidence="3" id="KW-0804">Transcription</keyword>
<dbReference type="Gene3D" id="1.10.10.10">
    <property type="entry name" value="Winged helix-like DNA-binding domain superfamily/Winged helix DNA-binding domain"/>
    <property type="match status" value="1"/>
</dbReference>
<keyword evidence="1" id="KW-0805">Transcription regulation</keyword>
<dbReference type="InterPro" id="IPR036388">
    <property type="entry name" value="WH-like_DNA-bd_sf"/>
</dbReference>
<dbReference type="PANTHER" id="PTHR33204:SF37">
    <property type="entry name" value="HTH-TYPE TRANSCRIPTIONAL REGULATOR YODB"/>
    <property type="match status" value="1"/>
</dbReference>
<dbReference type="RefSeq" id="WP_170185055.1">
    <property type="nucleotide sequence ID" value="NZ_RJKM01000001.1"/>
</dbReference>